<sequence>MKTGMKFLICVIRCTNLLFASIRSYSTVRFLNGKKIALSPVNNNYFGNQQNNYNKITLTPISVNKHEVDANDEHLNTTILSDFLVTLTQKFFTGKSLSVPVKGIWTFNDCTNVNSTFKIDQKQTEKIIHDFLDNGAKQ</sequence>
<proteinExistence type="predicted"/>
<dbReference type="OrthoDB" id="9782542at2"/>
<reference evidence="2 3" key="1">
    <citation type="submission" date="2013-02" db="EMBL/GenBank/DDBJ databases">
        <title>The Genome Sequence of Enterococcus caccae BAA-1240.</title>
        <authorList>
            <consortium name="The Broad Institute Genome Sequencing Platform"/>
            <consortium name="The Broad Institute Genome Sequencing Center for Infectious Disease"/>
            <person name="Earl A.M."/>
            <person name="Gilmore M.S."/>
            <person name="Lebreton F."/>
            <person name="Walker B."/>
            <person name="Young S.K."/>
            <person name="Zeng Q."/>
            <person name="Gargeya S."/>
            <person name="Fitzgerald M."/>
            <person name="Haas B."/>
            <person name="Abouelleil A."/>
            <person name="Alvarado L."/>
            <person name="Arachchi H.M."/>
            <person name="Berlin A.M."/>
            <person name="Chapman S.B."/>
            <person name="Dewar J."/>
            <person name="Goldberg J."/>
            <person name="Griggs A."/>
            <person name="Gujja S."/>
            <person name="Hansen M."/>
            <person name="Howarth C."/>
            <person name="Imamovic A."/>
            <person name="Larimer J."/>
            <person name="McCowan C."/>
            <person name="Murphy C."/>
            <person name="Neiman D."/>
            <person name="Pearson M."/>
            <person name="Priest M."/>
            <person name="Roberts A."/>
            <person name="Saif S."/>
            <person name="Shea T."/>
            <person name="Sisk P."/>
            <person name="Sykes S."/>
            <person name="Wortman J."/>
            <person name="Nusbaum C."/>
            <person name="Birren B."/>
        </authorList>
    </citation>
    <scope>NUCLEOTIDE SEQUENCE [LARGE SCALE GENOMIC DNA]</scope>
    <source>
        <strain evidence="2 3">ATCC BAA-1240</strain>
    </source>
</reference>
<dbReference type="EMBL" id="AJAU01000017">
    <property type="protein sequence ID" value="EOL45953.1"/>
    <property type="molecule type" value="Genomic_DNA"/>
</dbReference>
<keyword evidence="1" id="KW-0732">Signal</keyword>
<evidence type="ECO:0000256" key="1">
    <source>
        <dbReference type="SAM" id="SignalP"/>
    </source>
</evidence>
<comment type="caution">
    <text evidence="2">The sequence shown here is derived from an EMBL/GenBank/DDBJ whole genome shotgun (WGS) entry which is preliminary data.</text>
</comment>
<gene>
    <name evidence="2" type="ORF">UC7_01750</name>
</gene>
<dbReference type="AlphaFoldDB" id="R3TXV7"/>
<evidence type="ECO:0000313" key="2">
    <source>
        <dbReference type="EMBL" id="EOL45953.1"/>
    </source>
</evidence>
<organism evidence="2 3">
    <name type="scientific">Enterococcus caccae ATCC BAA-1240</name>
    <dbReference type="NCBI Taxonomy" id="1158612"/>
    <lineage>
        <taxon>Bacteria</taxon>
        <taxon>Bacillati</taxon>
        <taxon>Bacillota</taxon>
        <taxon>Bacilli</taxon>
        <taxon>Lactobacillales</taxon>
        <taxon>Enterococcaceae</taxon>
        <taxon>Enterococcus</taxon>
    </lineage>
</organism>
<protein>
    <submittedName>
        <fullName evidence="2">Uncharacterized protein</fullName>
    </submittedName>
</protein>
<keyword evidence="3" id="KW-1185">Reference proteome</keyword>
<name>R3TXV7_9ENTE</name>
<feature type="chain" id="PRO_5039374374" evidence="1">
    <location>
        <begin position="21"/>
        <end position="138"/>
    </location>
</feature>
<feature type="signal peptide" evidence="1">
    <location>
        <begin position="1"/>
        <end position="20"/>
    </location>
</feature>
<dbReference type="Proteomes" id="UP000013840">
    <property type="component" value="Unassembled WGS sequence"/>
</dbReference>
<accession>R3TXV7</accession>
<dbReference type="RefSeq" id="WP_010771874.1">
    <property type="nucleotide sequence ID" value="NZ_KB946333.1"/>
</dbReference>
<dbReference type="STRING" id="317735.RU98_GL002029"/>
<evidence type="ECO:0000313" key="3">
    <source>
        <dbReference type="Proteomes" id="UP000013840"/>
    </source>
</evidence>